<dbReference type="EMBL" id="JBGBPQ010000022">
    <property type="protein sequence ID" value="KAL1502890.1"/>
    <property type="molecule type" value="Genomic_DNA"/>
</dbReference>
<dbReference type="Proteomes" id="UP001515480">
    <property type="component" value="Unassembled WGS sequence"/>
</dbReference>
<organism evidence="2 3">
    <name type="scientific">Prymnesium parvum</name>
    <name type="common">Toxic golden alga</name>
    <dbReference type="NCBI Taxonomy" id="97485"/>
    <lineage>
        <taxon>Eukaryota</taxon>
        <taxon>Haptista</taxon>
        <taxon>Haptophyta</taxon>
        <taxon>Prymnesiophyceae</taxon>
        <taxon>Prymnesiales</taxon>
        <taxon>Prymnesiaceae</taxon>
        <taxon>Prymnesium</taxon>
    </lineage>
</organism>
<proteinExistence type="predicted"/>
<feature type="transmembrane region" description="Helical" evidence="1">
    <location>
        <begin position="166"/>
        <end position="186"/>
    </location>
</feature>
<feature type="transmembrane region" description="Helical" evidence="1">
    <location>
        <begin position="113"/>
        <end position="132"/>
    </location>
</feature>
<keyword evidence="1" id="KW-0812">Transmembrane</keyword>
<feature type="transmembrane region" description="Helical" evidence="1">
    <location>
        <begin position="62"/>
        <end position="82"/>
    </location>
</feature>
<comment type="caution">
    <text evidence="2">The sequence shown here is derived from an EMBL/GenBank/DDBJ whole genome shotgun (WGS) entry which is preliminary data.</text>
</comment>
<sequence>MASPPPPSYTSASSIVHSAFLKFSECAMAFEPFVNVTTAVSAQTEAVQSVVVPSLASWPPQVFFALAILTGALLLLAGFALIRPINFCVGCYIGGSLAILALTLFAPPDTECGIIIGVPLVSALLAGALFAWKRGSMFAVMGLIAGELVGRVFFHVTLARLHAPEYIAFACVGFFAVVLSCFFFYVGDGIWICACSFTGAYIAVANFLQLLVVPFFPNLHLDHFIDLQWPEITKLSDAEYRGYMVRYFTSEPAIFVPLLVVCLLGAFGAYFQVKTFITKKPRKDPELAVETLH</sequence>
<feature type="transmembrane region" description="Helical" evidence="1">
    <location>
        <begin position="89"/>
        <end position="107"/>
    </location>
</feature>
<evidence type="ECO:0000313" key="2">
    <source>
        <dbReference type="EMBL" id="KAL1502890.1"/>
    </source>
</evidence>
<keyword evidence="1" id="KW-0472">Membrane</keyword>
<feature type="transmembrane region" description="Helical" evidence="1">
    <location>
        <begin position="137"/>
        <end position="154"/>
    </location>
</feature>
<keyword evidence="1" id="KW-1133">Transmembrane helix</keyword>
<evidence type="ECO:0000313" key="3">
    <source>
        <dbReference type="Proteomes" id="UP001515480"/>
    </source>
</evidence>
<evidence type="ECO:0000256" key="1">
    <source>
        <dbReference type="SAM" id="Phobius"/>
    </source>
</evidence>
<dbReference type="AlphaFoldDB" id="A0AB34IL95"/>
<name>A0AB34IL95_PRYPA</name>
<protein>
    <recommendedName>
        <fullName evidence="4">DUF4203 domain-containing protein</fullName>
    </recommendedName>
</protein>
<reference evidence="2 3" key="1">
    <citation type="journal article" date="2024" name="Science">
        <title>Giant polyketide synthase enzymes in the biosynthesis of giant marine polyether toxins.</title>
        <authorList>
            <person name="Fallon T.R."/>
            <person name="Shende V.V."/>
            <person name="Wierzbicki I.H."/>
            <person name="Pendleton A.L."/>
            <person name="Watervoot N.F."/>
            <person name="Auber R.P."/>
            <person name="Gonzalez D.J."/>
            <person name="Wisecaver J.H."/>
            <person name="Moore B.S."/>
        </authorList>
    </citation>
    <scope>NUCLEOTIDE SEQUENCE [LARGE SCALE GENOMIC DNA]</scope>
    <source>
        <strain evidence="2 3">12B1</strain>
    </source>
</reference>
<keyword evidence="3" id="KW-1185">Reference proteome</keyword>
<accession>A0AB34IL95</accession>
<gene>
    <name evidence="2" type="ORF">AB1Y20_010963</name>
</gene>
<feature type="transmembrane region" description="Helical" evidence="1">
    <location>
        <begin position="198"/>
        <end position="216"/>
    </location>
</feature>
<feature type="transmembrane region" description="Helical" evidence="1">
    <location>
        <begin position="253"/>
        <end position="273"/>
    </location>
</feature>
<evidence type="ECO:0008006" key="4">
    <source>
        <dbReference type="Google" id="ProtNLM"/>
    </source>
</evidence>